<dbReference type="Proteomes" id="UP000288215">
    <property type="component" value="Unassembled WGS sequence"/>
</dbReference>
<dbReference type="Gene3D" id="3.30.450.380">
    <property type="match status" value="1"/>
</dbReference>
<sequence length="567" mass="63603">MREGSLRIYRNLDPWMSLSEFEQVHEDLPGPGALCLFLGKRSLLLTGDQFQMIKRVCQDLMLSIGILSTKAKGCAFAREVCSSRNSEWPVLLSKVRLGIHIHKKGIRCRLCGACGELAGLRSLMIPRGELRFAIRPQVVPSGLISFGPPAYSIPPYSVYMLRRSGRLVYVPVLCSLSVEERIESFRLMRKVRVHEEMRLKPPFSIELGKVIEERRAILREFSRMSVPAENFALYSSVGLENLLPLLIDDNVGEFYADSPMTFAYIDHREFGRCESAVWVTPEVIDRLLAFSAASSGRASDYMNPSIKASIKTSEFHARVSIDAPPLSFEGASVDVRKFFRNPTDFKMLVKNKTIPPEAVSYLLMKLRAGSSFSIYGESGSGKTTLAIALDLETPQHWRKYSVESDIAENITQRHLGKHQVRLLAATGSGEAAERRRSVLDSLLHKSPDYVFFGEVLSESDSRALFQILASGIRCIHTVHAPSGEGLLRRFAYQHHIPLISLSDLGVLVQMRRFDIEGNFARRVVRISEVVHDEPPVEIPPLRDLFLWDAASGQLEPTPAYRKISIAA</sequence>
<dbReference type="AlphaFoldDB" id="A0A3S3S0W9"/>
<dbReference type="PANTHER" id="PTHR30486">
    <property type="entry name" value="TWITCHING MOTILITY PROTEIN PILT"/>
    <property type="match status" value="1"/>
</dbReference>
<evidence type="ECO:0000256" key="1">
    <source>
        <dbReference type="ARBA" id="ARBA00006611"/>
    </source>
</evidence>
<dbReference type="GO" id="GO:0016887">
    <property type="term" value="F:ATP hydrolysis activity"/>
    <property type="evidence" value="ECO:0007669"/>
    <property type="project" value="InterPro"/>
</dbReference>
<organism evidence="3 4">
    <name type="scientific">Methanosuratincola subterraneus</name>
    <dbReference type="NCBI Taxonomy" id="2593994"/>
    <lineage>
        <taxon>Archaea</taxon>
        <taxon>Thermoproteota</taxon>
        <taxon>Methanosuratincolia</taxon>
        <taxon>Candidatus Methanomethylicales</taxon>
        <taxon>Candidatus Methanomethylicaceae</taxon>
        <taxon>Candidatus Methanosuratincola (ex Vanwonterghem et al. 2016)</taxon>
    </lineage>
</organism>
<reference evidence="3 4" key="1">
    <citation type="submission" date="2018-12" db="EMBL/GenBank/DDBJ databases">
        <title>The complete genome of the methanogenic archaea of the candidate phylum Verstraetearchaeota, obtained from the metagenome of underground thermal water.</title>
        <authorList>
            <person name="Kadnikov V.V."/>
            <person name="Mardanov A.V."/>
            <person name="Beletsky A.V."/>
            <person name="Karnachuk O.V."/>
            <person name="Ravin N.V."/>
        </authorList>
    </citation>
    <scope>NUCLEOTIDE SEQUENCE [LARGE SCALE GENOMIC DNA]</scope>
    <source>
        <strain evidence="3">Ch88</strain>
    </source>
</reference>
<evidence type="ECO:0000313" key="4">
    <source>
        <dbReference type="Proteomes" id="UP000288215"/>
    </source>
</evidence>
<dbReference type="EMBL" id="RXGA01000001">
    <property type="protein sequence ID" value="RWX73988.1"/>
    <property type="molecule type" value="Genomic_DNA"/>
</dbReference>
<dbReference type="Pfam" id="PF00437">
    <property type="entry name" value="T2SSE"/>
    <property type="match status" value="1"/>
</dbReference>
<dbReference type="PANTHER" id="PTHR30486:SF6">
    <property type="entry name" value="TYPE IV PILUS RETRACTATION ATPASE PILT"/>
    <property type="match status" value="1"/>
</dbReference>
<comment type="caution">
    <text evidence="3">The sequence shown here is derived from an EMBL/GenBank/DDBJ whole genome shotgun (WGS) entry which is preliminary data.</text>
</comment>
<evidence type="ECO:0000313" key="3">
    <source>
        <dbReference type="EMBL" id="RWX73988.1"/>
    </source>
</evidence>
<feature type="domain" description="AAA+ ATPase" evidence="2">
    <location>
        <begin position="368"/>
        <end position="500"/>
    </location>
</feature>
<gene>
    <name evidence="3" type="ORF">Metus_0013</name>
</gene>
<proteinExistence type="inferred from homology"/>
<evidence type="ECO:0000259" key="2">
    <source>
        <dbReference type="SMART" id="SM00382"/>
    </source>
</evidence>
<name>A0A3S3S0W9_METS7</name>
<dbReference type="InterPro" id="IPR003593">
    <property type="entry name" value="AAA+_ATPase"/>
</dbReference>
<accession>A0A3S3S0W9</accession>
<dbReference type="InterPro" id="IPR001482">
    <property type="entry name" value="T2SS/T4SS_dom"/>
</dbReference>
<protein>
    <recommendedName>
        <fullName evidence="2">AAA+ ATPase domain-containing protein</fullName>
    </recommendedName>
</protein>
<dbReference type="SUPFAM" id="SSF52540">
    <property type="entry name" value="P-loop containing nucleoside triphosphate hydrolases"/>
    <property type="match status" value="1"/>
</dbReference>
<dbReference type="Gene3D" id="3.40.50.300">
    <property type="entry name" value="P-loop containing nucleotide triphosphate hydrolases"/>
    <property type="match status" value="1"/>
</dbReference>
<dbReference type="SMART" id="SM00382">
    <property type="entry name" value="AAA"/>
    <property type="match status" value="1"/>
</dbReference>
<dbReference type="InterPro" id="IPR027417">
    <property type="entry name" value="P-loop_NTPase"/>
</dbReference>
<dbReference type="InterPro" id="IPR050921">
    <property type="entry name" value="T4SS_GSP_E_ATPase"/>
</dbReference>
<comment type="similarity">
    <text evidence="1">Belongs to the GSP E family.</text>
</comment>